<dbReference type="PIRSF" id="PIRSF006232">
    <property type="entry name" value="Pirin"/>
    <property type="match status" value="1"/>
</dbReference>
<reference evidence="7 8" key="1">
    <citation type="submission" date="2016-10" db="EMBL/GenBank/DDBJ databases">
        <authorList>
            <person name="de Groot N.N."/>
        </authorList>
    </citation>
    <scope>NUCLEOTIDE SEQUENCE [LARGE SCALE GENOMIC DNA]</scope>
    <source>
        <strain evidence="7 8">DSM 22126</strain>
    </source>
</reference>
<dbReference type="InterPro" id="IPR014710">
    <property type="entry name" value="RmlC-like_jellyroll"/>
</dbReference>
<keyword evidence="8" id="KW-1185">Reference proteome</keyword>
<dbReference type="InterPro" id="IPR011051">
    <property type="entry name" value="RmlC_Cupin_sf"/>
</dbReference>
<dbReference type="RefSeq" id="WP_083371269.1">
    <property type="nucleotide sequence ID" value="NZ_LT629776.1"/>
</dbReference>
<feature type="region of interest" description="Disordered" evidence="4">
    <location>
        <begin position="305"/>
        <end position="331"/>
    </location>
</feature>
<evidence type="ECO:0000256" key="4">
    <source>
        <dbReference type="SAM" id="MobiDB-lite"/>
    </source>
</evidence>
<dbReference type="AlphaFoldDB" id="A0A1H1MG26"/>
<dbReference type="InterPro" id="IPR012093">
    <property type="entry name" value="Pirin"/>
</dbReference>
<comment type="cofactor">
    <cofactor evidence="2">
        <name>Fe cation</name>
        <dbReference type="ChEBI" id="CHEBI:24875"/>
    </cofactor>
    <text evidence="2">Binds 1 Fe cation per subunit.</text>
</comment>
<evidence type="ECO:0000259" key="5">
    <source>
        <dbReference type="Pfam" id="PF02678"/>
    </source>
</evidence>
<comment type="similarity">
    <text evidence="1 3">Belongs to the pirin family.</text>
</comment>
<feature type="binding site" evidence="2">
    <location>
        <position position="121"/>
    </location>
    <ligand>
        <name>Fe cation</name>
        <dbReference type="ChEBI" id="CHEBI:24875"/>
    </ligand>
</feature>
<dbReference type="STRING" id="545619.SAMN04489860_0231"/>
<dbReference type="eggNOG" id="COG1741">
    <property type="taxonomic scope" value="Bacteria"/>
</dbReference>
<evidence type="ECO:0000256" key="3">
    <source>
        <dbReference type="RuleBase" id="RU003457"/>
    </source>
</evidence>
<dbReference type="PANTHER" id="PTHR13903:SF8">
    <property type="entry name" value="PIRIN"/>
    <property type="match status" value="1"/>
</dbReference>
<evidence type="ECO:0000256" key="1">
    <source>
        <dbReference type="ARBA" id="ARBA00008416"/>
    </source>
</evidence>
<evidence type="ECO:0000259" key="6">
    <source>
        <dbReference type="Pfam" id="PF05726"/>
    </source>
</evidence>
<evidence type="ECO:0008006" key="9">
    <source>
        <dbReference type="Google" id="ProtNLM"/>
    </source>
</evidence>
<feature type="binding site" evidence="2">
    <location>
        <position position="123"/>
    </location>
    <ligand>
        <name>Fe cation</name>
        <dbReference type="ChEBI" id="CHEBI:24875"/>
    </ligand>
</feature>
<dbReference type="Gene3D" id="2.60.120.10">
    <property type="entry name" value="Jelly Rolls"/>
    <property type="match status" value="2"/>
</dbReference>
<feature type="binding site" evidence="2">
    <location>
        <position position="79"/>
    </location>
    <ligand>
        <name>Fe cation</name>
        <dbReference type="ChEBI" id="CHEBI:24875"/>
    </ligand>
</feature>
<protein>
    <recommendedName>
        <fullName evidence="9">Pirin</fullName>
    </recommendedName>
</protein>
<proteinExistence type="inferred from homology"/>
<keyword evidence="2" id="KW-0479">Metal-binding</keyword>
<dbReference type="GO" id="GO:0046872">
    <property type="term" value="F:metal ion binding"/>
    <property type="evidence" value="ECO:0007669"/>
    <property type="project" value="UniProtKB-KW"/>
</dbReference>
<dbReference type="OrthoDB" id="9780903at2"/>
<gene>
    <name evidence="7" type="ORF">SAMN04489860_0231</name>
</gene>
<dbReference type="CDD" id="cd02909">
    <property type="entry name" value="cupin_pirin_N"/>
    <property type="match status" value="1"/>
</dbReference>
<sequence length="331" mass="34989">MTNLEARPDTETCAAGSHPPGVEILAAREVPLGGPRAMSVRRTIPQRRRSLVGAWCFADHYGPSDVSLSAGMQVPPHPHTGLQTVTWLFEGEIEHRDSLGSLQRVRPGELNLMTAGFGISHSEASPATRPDTLHGVQLWTALPGHALDVGPSFEHHADLPAIEVDGARVQVMIGSLGVHGQRLASAATAFTPLVGAQIDLAPGATVDLEVDVDHEHGLLVDAGDAGLAGTAVPVGALGYVAPGHPTLRVTAGPDAPVRAVLIGGEPFDEEIVMWWNFVGRSHEDVARARADWERGGPDGRFGHVEGFPAPALPAPSIPDVRLRPRRRPSTP</sequence>
<feature type="binding site" evidence="2">
    <location>
        <position position="77"/>
    </location>
    <ligand>
        <name>Fe cation</name>
        <dbReference type="ChEBI" id="CHEBI:24875"/>
    </ligand>
</feature>
<dbReference type="InterPro" id="IPR003829">
    <property type="entry name" value="Pirin_N_dom"/>
</dbReference>
<dbReference type="SUPFAM" id="SSF51182">
    <property type="entry name" value="RmlC-like cupins"/>
    <property type="match status" value="1"/>
</dbReference>
<feature type="domain" description="Pirin C-terminal" evidence="6">
    <location>
        <begin position="197"/>
        <end position="295"/>
    </location>
</feature>
<dbReference type="PANTHER" id="PTHR13903">
    <property type="entry name" value="PIRIN-RELATED"/>
    <property type="match status" value="1"/>
</dbReference>
<keyword evidence="2" id="KW-0408">Iron</keyword>
<feature type="domain" description="Pirin N-terminal" evidence="5">
    <location>
        <begin position="39"/>
        <end position="139"/>
    </location>
</feature>
<dbReference type="Pfam" id="PF02678">
    <property type="entry name" value="Pirin"/>
    <property type="match status" value="1"/>
</dbReference>
<dbReference type="CDD" id="cd02247">
    <property type="entry name" value="cupin_pirin_C"/>
    <property type="match status" value="1"/>
</dbReference>
<accession>A0A1H1MG26</accession>
<dbReference type="EMBL" id="LT629776">
    <property type="protein sequence ID" value="SDR85774.1"/>
    <property type="molecule type" value="Genomic_DNA"/>
</dbReference>
<organism evidence="7 8">
    <name type="scientific">Paraoerskovia marina</name>
    <dbReference type="NCBI Taxonomy" id="545619"/>
    <lineage>
        <taxon>Bacteria</taxon>
        <taxon>Bacillati</taxon>
        <taxon>Actinomycetota</taxon>
        <taxon>Actinomycetes</taxon>
        <taxon>Micrococcales</taxon>
        <taxon>Cellulomonadaceae</taxon>
        <taxon>Paraoerskovia</taxon>
    </lineage>
</organism>
<dbReference type="Pfam" id="PF05726">
    <property type="entry name" value="Pirin_C"/>
    <property type="match status" value="1"/>
</dbReference>
<dbReference type="InterPro" id="IPR008778">
    <property type="entry name" value="Pirin_C_dom"/>
</dbReference>
<evidence type="ECO:0000313" key="8">
    <source>
        <dbReference type="Proteomes" id="UP000185663"/>
    </source>
</evidence>
<evidence type="ECO:0000256" key="2">
    <source>
        <dbReference type="PIRSR" id="PIRSR006232-1"/>
    </source>
</evidence>
<dbReference type="Proteomes" id="UP000185663">
    <property type="component" value="Chromosome I"/>
</dbReference>
<name>A0A1H1MG26_9CELL</name>
<evidence type="ECO:0000313" key="7">
    <source>
        <dbReference type="EMBL" id="SDR85774.1"/>
    </source>
</evidence>